<name>A0A917IFI9_9MICO</name>
<evidence type="ECO:0000256" key="1">
    <source>
        <dbReference type="SAM" id="MobiDB-lite"/>
    </source>
</evidence>
<evidence type="ECO:0000313" key="3">
    <source>
        <dbReference type="Proteomes" id="UP000657592"/>
    </source>
</evidence>
<keyword evidence="3" id="KW-1185">Reference proteome</keyword>
<feature type="compositionally biased region" description="Polar residues" evidence="1">
    <location>
        <begin position="163"/>
        <end position="172"/>
    </location>
</feature>
<gene>
    <name evidence="2" type="ORF">GCM10010921_13430</name>
</gene>
<evidence type="ECO:0000313" key="2">
    <source>
        <dbReference type="EMBL" id="GGH41089.1"/>
    </source>
</evidence>
<comment type="caution">
    <text evidence="2">The sequence shown here is derived from an EMBL/GenBank/DDBJ whole genome shotgun (WGS) entry which is preliminary data.</text>
</comment>
<feature type="region of interest" description="Disordered" evidence="1">
    <location>
        <begin position="139"/>
        <end position="172"/>
    </location>
</feature>
<feature type="compositionally biased region" description="Polar residues" evidence="1">
    <location>
        <begin position="139"/>
        <end position="156"/>
    </location>
</feature>
<sequence length="172" mass="17974">MCHQEYDLTFAQGASAAGEFVYLTFDAAGHAVRRNVVKTLNVRDDHNAGSALIYPDRPALAAYSGHDTGSAVLARKAPGANGVAGDGSVDALGEEVVAGGAIPGGQSTTYATLVRKPGTSVTLLFTRVGARNWRYVRSTNSGTTWGSGRRISSWTSPVPPRATSRSTTMSKS</sequence>
<reference evidence="2" key="2">
    <citation type="submission" date="2020-09" db="EMBL/GenBank/DDBJ databases">
        <authorList>
            <person name="Sun Q."/>
            <person name="Zhou Y."/>
        </authorList>
    </citation>
    <scope>NUCLEOTIDE SEQUENCE</scope>
    <source>
        <strain evidence="2">CGMCC 1.15794</strain>
    </source>
</reference>
<dbReference type="Proteomes" id="UP000657592">
    <property type="component" value="Unassembled WGS sequence"/>
</dbReference>
<protein>
    <submittedName>
        <fullName evidence="2">Uncharacterized protein</fullName>
    </submittedName>
</protein>
<reference evidence="2" key="1">
    <citation type="journal article" date="2014" name="Int. J. Syst. Evol. Microbiol.">
        <title>Complete genome sequence of Corynebacterium casei LMG S-19264T (=DSM 44701T), isolated from a smear-ripened cheese.</title>
        <authorList>
            <consortium name="US DOE Joint Genome Institute (JGI-PGF)"/>
            <person name="Walter F."/>
            <person name="Albersmeier A."/>
            <person name="Kalinowski J."/>
            <person name="Ruckert C."/>
        </authorList>
    </citation>
    <scope>NUCLEOTIDE SEQUENCE</scope>
    <source>
        <strain evidence="2">CGMCC 1.15794</strain>
    </source>
</reference>
<proteinExistence type="predicted"/>
<dbReference type="EMBL" id="BMJY01000004">
    <property type="protein sequence ID" value="GGH41089.1"/>
    <property type="molecule type" value="Genomic_DNA"/>
</dbReference>
<dbReference type="AlphaFoldDB" id="A0A917IFI9"/>
<accession>A0A917IFI9</accession>
<organism evidence="2 3">
    <name type="scientific">Microbacterium album</name>
    <dbReference type="NCBI Taxonomy" id="2053191"/>
    <lineage>
        <taxon>Bacteria</taxon>
        <taxon>Bacillati</taxon>
        <taxon>Actinomycetota</taxon>
        <taxon>Actinomycetes</taxon>
        <taxon>Micrococcales</taxon>
        <taxon>Microbacteriaceae</taxon>
        <taxon>Microbacterium</taxon>
    </lineage>
</organism>